<sequence>MPLINTKHLNNYDPNEHSPSSFFSLLNSFSIFQKNFLSPSFPASLSSSFSESPTSSEVDSKSNSNSEETDGEEEKREKSWKEALKRRRTVDLLQQRKHTGDIVQLWEEETIKMRNALRSDSNNRWTSIRDTDGKYVIPFIITGKYTRRQRSNIQRAMDSIAKNTCVKFRSKRKNEYDYVDIQNKMNEGCYTTVGKIRGRQVLMLESGWSESCGWGCLLAYPGCTDHSTIIHELMHKVGLWHEQMRYDRDKYIKIHWENIIPGLRNQFGKIGREQSTTYNLPYDYKSVMHYKKNAGANSEYLVTMETRDKRYADIIGNAKDASPEDYKKICSIYKCNKCMGRGFKPLKNRRRK</sequence>
<keyword evidence="2 3" id="KW-0479">Metal-binding</keyword>
<dbReference type="InterPro" id="IPR006026">
    <property type="entry name" value="Peptidase_Metallo"/>
</dbReference>
<reference evidence="6" key="1">
    <citation type="journal article" date="2020" name="Ecol. Evol.">
        <title>Genome structure and content of the rice root-knot nematode (Meloidogyne graminicola).</title>
        <authorList>
            <person name="Phan N.T."/>
            <person name="Danchin E.G.J."/>
            <person name="Klopp C."/>
            <person name="Perfus-Barbeoch L."/>
            <person name="Kozlowski D.K."/>
            <person name="Koutsovoulos G.D."/>
            <person name="Lopez-Roques C."/>
            <person name="Bouchez O."/>
            <person name="Zahm M."/>
            <person name="Besnard G."/>
            <person name="Bellafiore S."/>
        </authorList>
    </citation>
    <scope>NUCLEOTIDE SEQUENCE</scope>
    <source>
        <strain evidence="6">VN-18</strain>
    </source>
</reference>
<dbReference type="PANTHER" id="PTHR10127:SF880">
    <property type="entry name" value="ZINC METALLOPROTEINASE NAS-5"/>
    <property type="match status" value="1"/>
</dbReference>
<feature type="binding site" evidence="2">
    <location>
        <position position="241"/>
    </location>
    <ligand>
        <name>Zn(2+)</name>
        <dbReference type="ChEBI" id="CHEBI:29105"/>
        <note>catalytic</note>
    </ligand>
</feature>
<protein>
    <recommendedName>
        <fullName evidence="3">Metalloendopeptidase</fullName>
        <ecNumber evidence="3">3.4.24.-</ecNumber>
    </recommendedName>
</protein>
<dbReference type="SMART" id="SM00235">
    <property type="entry name" value="ZnMc"/>
    <property type="match status" value="1"/>
</dbReference>
<feature type="compositionally biased region" description="Low complexity" evidence="4">
    <location>
        <begin position="48"/>
        <end position="66"/>
    </location>
</feature>
<keyword evidence="7" id="KW-1185">Reference proteome</keyword>
<dbReference type="InterPro" id="IPR034035">
    <property type="entry name" value="Astacin-like_dom"/>
</dbReference>
<gene>
    <name evidence="6" type="ORF">Mgra_00001337</name>
</gene>
<accession>A0A8S9ZZ99</accession>
<dbReference type="SUPFAM" id="SSF55486">
    <property type="entry name" value="Metalloproteases ('zincins'), catalytic domain"/>
    <property type="match status" value="1"/>
</dbReference>
<dbReference type="GO" id="GO:0006508">
    <property type="term" value="P:proteolysis"/>
    <property type="evidence" value="ECO:0007669"/>
    <property type="project" value="UniProtKB-KW"/>
</dbReference>
<keyword evidence="1" id="KW-1015">Disulfide bond</keyword>
<evidence type="ECO:0000313" key="7">
    <source>
        <dbReference type="Proteomes" id="UP000605970"/>
    </source>
</evidence>
<keyword evidence="2 3" id="KW-0645">Protease</keyword>
<evidence type="ECO:0000256" key="2">
    <source>
        <dbReference type="PROSITE-ProRule" id="PRU01211"/>
    </source>
</evidence>
<evidence type="ECO:0000256" key="1">
    <source>
        <dbReference type="ARBA" id="ARBA00023157"/>
    </source>
</evidence>
<evidence type="ECO:0000313" key="6">
    <source>
        <dbReference type="EMBL" id="KAF7639104.1"/>
    </source>
</evidence>
<name>A0A8S9ZZ99_9BILA</name>
<keyword evidence="2 3" id="KW-0862">Zinc</keyword>
<feature type="active site" evidence="2">
    <location>
        <position position="232"/>
    </location>
</feature>
<dbReference type="InterPro" id="IPR001506">
    <property type="entry name" value="Peptidase_M12A"/>
</dbReference>
<evidence type="ECO:0000256" key="4">
    <source>
        <dbReference type="SAM" id="MobiDB-lite"/>
    </source>
</evidence>
<keyword evidence="2 3" id="KW-0482">Metalloprotease</keyword>
<dbReference type="GO" id="GO:0008270">
    <property type="term" value="F:zinc ion binding"/>
    <property type="evidence" value="ECO:0007669"/>
    <property type="project" value="UniProtKB-UniRule"/>
</dbReference>
<dbReference type="Proteomes" id="UP000605970">
    <property type="component" value="Unassembled WGS sequence"/>
</dbReference>
<comment type="caution">
    <text evidence="6">The sequence shown here is derived from an EMBL/GenBank/DDBJ whole genome shotgun (WGS) entry which is preliminary data.</text>
</comment>
<feature type="binding site" evidence="2">
    <location>
        <position position="235"/>
    </location>
    <ligand>
        <name>Zn(2+)</name>
        <dbReference type="ChEBI" id="CHEBI:29105"/>
        <note>catalytic</note>
    </ligand>
</feature>
<proteinExistence type="predicted"/>
<evidence type="ECO:0000256" key="3">
    <source>
        <dbReference type="RuleBase" id="RU361183"/>
    </source>
</evidence>
<evidence type="ECO:0000259" key="5">
    <source>
        <dbReference type="PROSITE" id="PS51864"/>
    </source>
</evidence>
<dbReference type="InterPro" id="IPR024079">
    <property type="entry name" value="MetalloPept_cat_dom_sf"/>
</dbReference>
<keyword evidence="2 3" id="KW-0378">Hydrolase</keyword>
<dbReference type="EMBL" id="JABEBT010000007">
    <property type="protein sequence ID" value="KAF7639104.1"/>
    <property type="molecule type" value="Genomic_DNA"/>
</dbReference>
<dbReference type="AlphaFoldDB" id="A0A8S9ZZ99"/>
<feature type="domain" description="Peptidase M12A" evidence="5">
    <location>
        <begin position="115"/>
        <end position="336"/>
    </location>
</feature>
<dbReference type="Pfam" id="PF01400">
    <property type="entry name" value="Astacin"/>
    <property type="match status" value="1"/>
</dbReference>
<comment type="caution">
    <text evidence="2">Lacks conserved residue(s) required for the propagation of feature annotation.</text>
</comment>
<feature type="region of interest" description="Disordered" evidence="4">
    <location>
        <begin position="48"/>
        <end position="81"/>
    </location>
</feature>
<dbReference type="PANTHER" id="PTHR10127">
    <property type="entry name" value="DISCOIDIN, CUB, EGF, LAMININ , AND ZINC METALLOPROTEASE DOMAIN CONTAINING"/>
    <property type="match status" value="1"/>
</dbReference>
<dbReference type="GO" id="GO:0004222">
    <property type="term" value="F:metalloendopeptidase activity"/>
    <property type="evidence" value="ECO:0007669"/>
    <property type="project" value="UniProtKB-UniRule"/>
</dbReference>
<dbReference type="PRINTS" id="PR00480">
    <property type="entry name" value="ASTACIN"/>
</dbReference>
<dbReference type="Gene3D" id="3.40.390.10">
    <property type="entry name" value="Collagenase (Catalytic Domain)"/>
    <property type="match status" value="1"/>
</dbReference>
<dbReference type="CDD" id="cd04280">
    <property type="entry name" value="ZnMc_astacin_like"/>
    <property type="match status" value="1"/>
</dbReference>
<organism evidence="6 7">
    <name type="scientific">Meloidogyne graminicola</name>
    <dbReference type="NCBI Taxonomy" id="189291"/>
    <lineage>
        <taxon>Eukaryota</taxon>
        <taxon>Metazoa</taxon>
        <taxon>Ecdysozoa</taxon>
        <taxon>Nematoda</taxon>
        <taxon>Chromadorea</taxon>
        <taxon>Rhabditida</taxon>
        <taxon>Tylenchina</taxon>
        <taxon>Tylenchomorpha</taxon>
        <taxon>Tylenchoidea</taxon>
        <taxon>Meloidogynidae</taxon>
        <taxon>Meloidogyninae</taxon>
        <taxon>Meloidogyne</taxon>
    </lineage>
</organism>
<dbReference type="EC" id="3.4.24.-" evidence="3"/>
<comment type="cofactor">
    <cofactor evidence="2 3">
        <name>Zn(2+)</name>
        <dbReference type="ChEBI" id="CHEBI:29105"/>
    </cofactor>
    <text evidence="2 3">Binds 1 zinc ion per subunit.</text>
</comment>
<dbReference type="PROSITE" id="PS51864">
    <property type="entry name" value="ASTACIN"/>
    <property type="match status" value="1"/>
</dbReference>
<dbReference type="OrthoDB" id="7721051at2759"/>
<feature type="binding site" evidence="2">
    <location>
        <position position="231"/>
    </location>
    <ligand>
        <name>Zn(2+)</name>
        <dbReference type="ChEBI" id="CHEBI:29105"/>
        <note>catalytic</note>
    </ligand>
</feature>